<dbReference type="CDD" id="cd02659">
    <property type="entry name" value="peptidase_C19C"/>
    <property type="match status" value="1"/>
</dbReference>
<dbReference type="PANTHER" id="PTHR24006">
    <property type="entry name" value="UBIQUITIN CARBOXYL-TERMINAL HYDROLASE"/>
    <property type="match status" value="1"/>
</dbReference>
<reference evidence="11 12" key="1">
    <citation type="submission" date="2022-07" db="EMBL/GenBank/DDBJ databases">
        <title>Genome-wide signatures of adaptation to extreme environments.</title>
        <authorList>
            <person name="Cho C.H."/>
            <person name="Yoon H.S."/>
        </authorList>
    </citation>
    <scope>NUCLEOTIDE SEQUENCE [LARGE SCALE GENOMIC DNA]</scope>
    <source>
        <strain evidence="11 12">DBV 063 E5</strain>
    </source>
</reference>
<keyword evidence="12" id="KW-1185">Reference proteome</keyword>
<dbReference type="InterPro" id="IPR038765">
    <property type="entry name" value="Papain-like_cys_pep_sf"/>
</dbReference>
<dbReference type="InterPro" id="IPR002083">
    <property type="entry name" value="MATH/TRAF_dom"/>
</dbReference>
<dbReference type="Pfam" id="PF12436">
    <property type="entry name" value="USP7_ICP0_bdg"/>
    <property type="match status" value="1"/>
</dbReference>
<feature type="region of interest" description="Disordered" evidence="8">
    <location>
        <begin position="1437"/>
        <end position="1459"/>
    </location>
</feature>
<dbReference type="PANTHER" id="PTHR24006:SF644">
    <property type="entry name" value="UBIQUITIN CARBOXYL-TERMINAL HYDROLASE 7"/>
    <property type="match status" value="1"/>
</dbReference>
<dbReference type="Pfam" id="PF14533">
    <property type="entry name" value="USP7_C2"/>
    <property type="match status" value="1"/>
</dbReference>
<keyword evidence="6" id="KW-0378">Hydrolase</keyword>
<proteinExistence type="inferred from homology"/>
<dbReference type="EMBL" id="JANCYW010000017">
    <property type="protein sequence ID" value="KAK4538338.1"/>
    <property type="molecule type" value="Genomic_DNA"/>
</dbReference>
<dbReference type="GO" id="GO:0006508">
    <property type="term" value="P:proteolysis"/>
    <property type="evidence" value="ECO:0007669"/>
    <property type="project" value="UniProtKB-KW"/>
</dbReference>
<sequence>MNPALDRNKRRPGGQRESRAGVRADESGVDGSGGGWRGAHPGGERAAAVAQGRQRMVPARPPEQRTRGDDDDDDGQGAAGRDSSDSDVAFVSEDGQGRRSPPTRTRGAHGHKYLAISGGAYGTGAVAGDDEEDDEVDMEAESGDESLVSSTHLENNEERGDSGSDEGESEQIRPLIRSEMVGDDGAADTVDVGALNAFGQSVAVVRDRDAHENAFIDMPLEQAGTPGVRCKQVTDSVLVFEYTLREVLRHYPGSGHRPPQTQRGGGAGGAGVRLRLLSPWIKAFGFQWRLLIFPLGNAGIEGQCMSVFLECSPLDDASDEERSSWRANARFRLALVNQMGLTPHMVRKETAGHMFSPRENDWGFQEFIRCKDLLDTKQGWIHDNAVRFRVWVEYDKDSFTFSEQYDSKRETGYVGLKNQGATCYLNSLMQTLFNIGEFRRAVYALPLPPPTAADAARAVEPTERAEPHGNALTLALQRVFYDLQHEQHCVSTKDLTNAYGWTDADTFMQHDVQELNRLLCDTLEERMKGTPLEGTIARLFQGRAERFIKCVNVEFESTRDDSFYDVSLNVRGCADIYDSFRKYIEVEMLDGDNKYQANGYGMQDAKMGVKFLKLAPVLQLHLKRFEFDCARGISMKINDRYAFYPEINLNEFVERRGDADEQGEENVYLLHAVLVHMGDAGGGHYHAYIRPDPVSPEGAGKWLKFDDERVLRVSETEACEDNFGAPALANGVAFPPQKRFTNAYMLQYVRKSVAAEYLGAPSEAEVPPRLRERIALERAHEERRRREQLELRQSMLLRVVTPAVQRQYRGLDWIDFARAQEIRVQRSMTLGGLKELLAQGLLREELEADGADAGAMNGGTGPPSGRTLVIWVCITRQNQTIRPSRLLNNGDDALPLERALGDRVGGRGGYAPVAGGNPNQALSIFVDVRPEAVRPETLRSKTQAMLLFKWFEPGDGAAGRAPQLQVLGWDMVPLHITVVELAASLVQQQRLPVADASELYWYEEVTTTEPKEIAGDVPLMQVQNQLQSGDIIVFGARRPSAAAAPTEAAADGGGVSLLPDMFNDAADYLRYHCDVQLRPFMPLQLTDATGIANKDEGVPGDDGSAVTADSFGEVWLHDVSMLLTQRDLSVLLIRKLSEQIESLSEKRVDVAVGDLRPNRIRYHKHGFTAPEDHLYPRQLEPLPTHGSAGEWRVRDQLGHHRLASLYYEVLSMDLEEFAGMQEVQVLWRVSRADLIGRRMLLLLEPNATYRELVQAFMARLPSAEREHLRDSSSNRCAGVRVHELWQRMIWAACVPLDRPVADIHSENTRGKLELLVEPVPPEETPEALAERGCVLIRAAHMTRSNALAMYGVQNERHVGVAAAAAAAGSPVNNFGLPCVLRVPSPQEHGPMPVAELRELVRDALQVSEPEFASWHLAIVRPSEGNAVTFVGCGSGGEKHAGAAGRPAGTQRSDAQPAPKMQVDAEEEQTPLIPTVDLTDLVVDSEESYNYTYLGLEHHDSAAAARRRSSGRLRYASDKPLRIT</sequence>
<dbReference type="GO" id="GO:0004843">
    <property type="term" value="F:cysteine-type deubiquitinase activity"/>
    <property type="evidence" value="ECO:0007669"/>
    <property type="project" value="UniProtKB-EC"/>
</dbReference>
<dbReference type="SUPFAM" id="SSF54001">
    <property type="entry name" value="Cysteine proteinases"/>
    <property type="match status" value="1"/>
</dbReference>
<evidence type="ECO:0000256" key="5">
    <source>
        <dbReference type="ARBA" id="ARBA00022786"/>
    </source>
</evidence>
<dbReference type="InterPro" id="IPR028889">
    <property type="entry name" value="USP"/>
</dbReference>
<feature type="domain" description="MATH" evidence="9">
    <location>
        <begin position="241"/>
        <end position="392"/>
    </location>
</feature>
<gene>
    <name evidence="11" type="ORF">CDCA_CDCA17G4363</name>
</gene>
<dbReference type="Proteomes" id="UP001301350">
    <property type="component" value="Unassembled WGS sequence"/>
</dbReference>
<dbReference type="GO" id="GO:0016579">
    <property type="term" value="P:protein deubiquitination"/>
    <property type="evidence" value="ECO:0007669"/>
    <property type="project" value="InterPro"/>
</dbReference>
<dbReference type="InterPro" id="IPR050164">
    <property type="entry name" value="Peptidase_C19"/>
</dbReference>
<keyword evidence="7" id="KW-0788">Thiol protease</keyword>
<evidence type="ECO:0000256" key="3">
    <source>
        <dbReference type="ARBA" id="ARBA00012759"/>
    </source>
</evidence>
<dbReference type="Gene3D" id="3.90.70.10">
    <property type="entry name" value="Cysteine proteinases"/>
    <property type="match status" value="1"/>
</dbReference>
<dbReference type="PROSITE" id="PS50144">
    <property type="entry name" value="MATH"/>
    <property type="match status" value="1"/>
</dbReference>
<dbReference type="Gene3D" id="3.10.20.90">
    <property type="entry name" value="Phosphatidylinositol 3-kinase Catalytic Subunit, Chain A, domain 1"/>
    <property type="match status" value="1"/>
</dbReference>
<evidence type="ECO:0000313" key="12">
    <source>
        <dbReference type="Proteomes" id="UP001301350"/>
    </source>
</evidence>
<evidence type="ECO:0000256" key="6">
    <source>
        <dbReference type="ARBA" id="ARBA00022801"/>
    </source>
</evidence>
<evidence type="ECO:0000256" key="1">
    <source>
        <dbReference type="ARBA" id="ARBA00000707"/>
    </source>
</evidence>
<dbReference type="InterPro" id="IPR001394">
    <property type="entry name" value="Peptidase_C19_UCH"/>
</dbReference>
<feature type="region of interest" description="Disordered" evidence="8">
    <location>
        <begin position="1"/>
        <end position="170"/>
    </location>
</feature>
<evidence type="ECO:0000313" key="11">
    <source>
        <dbReference type="EMBL" id="KAK4538338.1"/>
    </source>
</evidence>
<dbReference type="InterPro" id="IPR029346">
    <property type="entry name" value="USP_C"/>
</dbReference>
<dbReference type="GO" id="GO:0005829">
    <property type="term" value="C:cytosol"/>
    <property type="evidence" value="ECO:0007669"/>
    <property type="project" value="TreeGrafter"/>
</dbReference>
<dbReference type="Gene3D" id="2.60.210.10">
    <property type="entry name" value="Apoptosis, Tumor Necrosis Factor Receptor Associated Protein 2, Chain A"/>
    <property type="match status" value="1"/>
</dbReference>
<name>A0AAV9J2R2_CYACA</name>
<evidence type="ECO:0000256" key="4">
    <source>
        <dbReference type="ARBA" id="ARBA00022670"/>
    </source>
</evidence>
<protein>
    <recommendedName>
        <fullName evidence="3">ubiquitinyl hydrolase 1</fullName>
        <ecNumber evidence="3">3.4.19.12</ecNumber>
    </recommendedName>
</protein>
<dbReference type="InterPro" id="IPR018200">
    <property type="entry name" value="USP_CS"/>
</dbReference>
<dbReference type="SUPFAM" id="SSF49599">
    <property type="entry name" value="TRAF domain-like"/>
    <property type="match status" value="1"/>
</dbReference>
<evidence type="ECO:0000256" key="8">
    <source>
        <dbReference type="SAM" id="MobiDB-lite"/>
    </source>
</evidence>
<keyword evidence="5" id="KW-0833">Ubl conjugation pathway</keyword>
<keyword evidence="4" id="KW-0645">Protease</keyword>
<feature type="domain" description="USP" evidence="10">
    <location>
        <begin position="414"/>
        <end position="751"/>
    </location>
</feature>
<feature type="compositionally biased region" description="Gly residues" evidence="8">
    <location>
        <begin position="30"/>
        <end position="41"/>
    </location>
</feature>
<accession>A0AAV9J2R2</accession>
<evidence type="ECO:0000259" key="9">
    <source>
        <dbReference type="PROSITE" id="PS50144"/>
    </source>
</evidence>
<dbReference type="PROSITE" id="PS00973">
    <property type="entry name" value="USP_2"/>
    <property type="match status" value="1"/>
</dbReference>
<dbReference type="InterPro" id="IPR024729">
    <property type="entry name" value="USP7_ICP0-binding_dom"/>
</dbReference>
<dbReference type="EC" id="3.4.19.12" evidence="3"/>
<comment type="similarity">
    <text evidence="2">Belongs to the peptidase C19 family.</text>
</comment>
<dbReference type="CDD" id="cd00121">
    <property type="entry name" value="MATH"/>
    <property type="match status" value="1"/>
</dbReference>
<organism evidence="11 12">
    <name type="scientific">Cyanidium caldarium</name>
    <name type="common">Red alga</name>
    <dbReference type="NCBI Taxonomy" id="2771"/>
    <lineage>
        <taxon>Eukaryota</taxon>
        <taxon>Rhodophyta</taxon>
        <taxon>Bangiophyceae</taxon>
        <taxon>Cyanidiales</taxon>
        <taxon>Cyanidiaceae</taxon>
        <taxon>Cyanidium</taxon>
    </lineage>
</organism>
<dbReference type="PROSITE" id="PS00972">
    <property type="entry name" value="USP_1"/>
    <property type="match status" value="1"/>
</dbReference>
<comment type="caution">
    <text evidence="11">The sequence shown here is derived from an EMBL/GenBank/DDBJ whole genome shotgun (WGS) entry which is preliminary data.</text>
</comment>
<dbReference type="GO" id="GO:0031647">
    <property type="term" value="P:regulation of protein stability"/>
    <property type="evidence" value="ECO:0007669"/>
    <property type="project" value="TreeGrafter"/>
</dbReference>
<evidence type="ECO:0000256" key="7">
    <source>
        <dbReference type="ARBA" id="ARBA00022807"/>
    </source>
</evidence>
<dbReference type="InterPro" id="IPR008974">
    <property type="entry name" value="TRAF-like"/>
</dbReference>
<dbReference type="PROSITE" id="PS50235">
    <property type="entry name" value="USP_3"/>
    <property type="match status" value="1"/>
</dbReference>
<dbReference type="GO" id="GO:0005634">
    <property type="term" value="C:nucleus"/>
    <property type="evidence" value="ECO:0007669"/>
    <property type="project" value="TreeGrafter"/>
</dbReference>
<dbReference type="Pfam" id="PF22486">
    <property type="entry name" value="MATH_2"/>
    <property type="match status" value="1"/>
</dbReference>
<evidence type="ECO:0000256" key="2">
    <source>
        <dbReference type="ARBA" id="ARBA00009085"/>
    </source>
</evidence>
<feature type="compositionally biased region" description="Basic and acidic residues" evidence="8">
    <location>
        <begin position="14"/>
        <end position="26"/>
    </location>
</feature>
<feature type="compositionally biased region" description="Acidic residues" evidence="8">
    <location>
        <begin position="128"/>
        <end position="144"/>
    </location>
</feature>
<dbReference type="Pfam" id="PF00443">
    <property type="entry name" value="UCH"/>
    <property type="match status" value="1"/>
</dbReference>
<evidence type="ECO:0000259" key="10">
    <source>
        <dbReference type="PROSITE" id="PS50235"/>
    </source>
</evidence>
<comment type="catalytic activity">
    <reaction evidence="1">
        <text>Thiol-dependent hydrolysis of ester, thioester, amide, peptide and isopeptide bonds formed by the C-terminal Gly of ubiquitin (a 76-residue protein attached to proteins as an intracellular targeting signal).</text>
        <dbReference type="EC" id="3.4.19.12"/>
    </reaction>
</comment>